<sequence>MIVALLEIVAMSVLALGTGLLAATLSNDENHASAIVIAFIAVMAAWVIPSPIEYAVIGGGAVRP</sequence>
<organism evidence="2 3">
    <name type="scientific">Maritimibacter alkaliphilus HTCC2654</name>
    <dbReference type="NCBI Taxonomy" id="314271"/>
    <lineage>
        <taxon>Bacteria</taxon>
        <taxon>Pseudomonadati</taxon>
        <taxon>Pseudomonadota</taxon>
        <taxon>Alphaproteobacteria</taxon>
        <taxon>Rhodobacterales</taxon>
        <taxon>Roseobacteraceae</taxon>
        <taxon>Maritimibacter</taxon>
    </lineage>
</organism>
<dbReference type="Proteomes" id="UP000002931">
    <property type="component" value="Unassembled WGS sequence"/>
</dbReference>
<protein>
    <submittedName>
        <fullName evidence="2">Uncharacterized protein</fullName>
    </submittedName>
</protein>
<gene>
    <name evidence="2" type="ORF">RB2654_16581</name>
</gene>
<proteinExistence type="predicted"/>
<dbReference type="EMBL" id="AAMT01000002">
    <property type="protein sequence ID" value="EAQ14304.1"/>
    <property type="molecule type" value="Genomic_DNA"/>
</dbReference>
<name>A3VBH1_9RHOB</name>
<evidence type="ECO:0000256" key="1">
    <source>
        <dbReference type="SAM" id="Phobius"/>
    </source>
</evidence>
<keyword evidence="1" id="KW-0472">Membrane</keyword>
<dbReference type="HOGENOM" id="CLU_2862526_0_0_5"/>
<accession>A3VBH1</accession>
<feature type="transmembrane region" description="Helical" evidence="1">
    <location>
        <begin position="32"/>
        <end position="48"/>
    </location>
</feature>
<evidence type="ECO:0000313" key="2">
    <source>
        <dbReference type="EMBL" id="EAQ14304.1"/>
    </source>
</evidence>
<comment type="caution">
    <text evidence="2">The sequence shown here is derived from an EMBL/GenBank/DDBJ whole genome shotgun (WGS) entry which is preliminary data.</text>
</comment>
<keyword evidence="3" id="KW-1185">Reference proteome</keyword>
<keyword evidence="1" id="KW-0812">Transmembrane</keyword>
<dbReference type="AlphaFoldDB" id="A3VBH1"/>
<keyword evidence="1" id="KW-1133">Transmembrane helix</keyword>
<evidence type="ECO:0000313" key="3">
    <source>
        <dbReference type="Proteomes" id="UP000002931"/>
    </source>
</evidence>
<dbReference type="RefSeq" id="WP_008333638.1">
    <property type="nucleotide sequence ID" value="NZ_CH902578.1"/>
</dbReference>
<reference evidence="2 3" key="1">
    <citation type="journal article" date="2010" name="J. Bacteriol.">
        <title>Genome sequences of Pelagibaca bermudensis HTCC2601T and Maritimibacter alkaliphilus HTCC2654T, the type strains of two marine Roseobacter genera.</title>
        <authorList>
            <person name="Thrash J.C."/>
            <person name="Cho J.C."/>
            <person name="Ferriera S."/>
            <person name="Johnson J."/>
            <person name="Vergin K.L."/>
            <person name="Giovannoni S.J."/>
        </authorList>
    </citation>
    <scope>NUCLEOTIDE SEQUENCE [LARGE SCALE GENOMIC DNA]</scope>
    <source>
        <strain evidence="2 3">HTCC2654</strain>
    </source>
</reference>